<evidence type="ECO:0000259" key="8">
    <source>
        <dbReference type="PROSITE" id="PS51382"/>
    </source>
</evidence>
<feature type="transmembrane region" description="Helical" evidence="7">
    <location>
        <begin position="918"/>
        <end position="941"/>
    </location>
</feature>
<feature type="transmembrane region" description="Helical" evidence="7">
    <location>
        <begin position="809"/>
        <end position="828"/>
    </location>
</feature>
<comment type="subcellular location">
    <subcellularLocation>
        <location evidence="1">Membrane</location>
        <topology evidence="1">Multi-pass membrane protein</topology>
    </subcellularLocation>
</comment>
<feature type="transmembrane region" description="Helical" evidence="7">
    <location>
        <begin position="756"/>
        <end position="774"/>
    </location>
</feature>
<evidence type="ECO:0000256" key="6">
    <source>
        <dbReference type="SAM" id="MobiDB-lite"/>
    </source>
</evidence>
<dbReference type="CDD" id="cd01115">
    <property type="entry name" value="SLC13_permease"/>
    <property type="match status" value="1"/>
</dbReference>
<keyword evidence="5 7" id="KW-0472">Membrane</keyword>
<feature type="transmembrane region" description="Helical" evidence="7">
    <location>
        <begin position="670"/>
        <end position="689"/>
    </location>
</feature>
<feature type="transmembrane region" description="Helical" evidence="7">
    <location>
        <begin position="840"/>
        <end position="863"/>
    </location>
</feature>
<feature type="region of interest" description="Disordered" evidence="6">
    <location>
        <begin position="224"/>
        <end position="303"/>
    </location>
</feature>
<keyword evidence="2" id="KW-0813">Transport</keyword>
<evidence type="ECO:0000256" key="3">
    <source>
        <dbReference type="ARBA" id="ARBA00022692"/>
    </source>
</evidence>
<feature type="transmembrane region" description="Helical" evidence="7">
    <location>
        <begin position="781"/>
        <end position="803"/>
    </location>
</feature>
<dbReference type="InterPro" id="IPR004331">
    <property type="entry name" value="SPX_dom"/>
</dbReference>
<gene>
    <name evidence="9" type="ORF">AAL_05022</name>
</gene>
<dbReference type="GO" id="GO:0006817">
    <property type="term" value="P:phosphate ion transport"/>
    <property type="evidence" value="ECO:0007669"/>
    <property type="project" value="TreeGrafter"/>
</dbReference>
<dbReference type="GO" id="GO:0006797">
    <property type="term" value="P:polyphosphate metabolic process"/>
    <property type="evidence" value="ECO:0007669"/>
    <property type="project" value="TreeGrafter"/>
</dbReference>
<reference evidence="9 10" key="1">
    <citation type="journal article" date="2016" name="Genome Biol. Evol.">
        <title>Divergent and convergent evolution of fungal pathogenicity.</title>
        <authorList>
            <person name="Shang Y."/>
            <person name="Xiao G."/>
            <person name="Zheng P."/>
            <person name="Cen K."/>
            <person name="Zhan S."/>
            <person name="Wang C."/>
        </authorList>
    </citation>
    <scope>NUCLEOTIDE SEQUENCE [LARGE SCALE GENOMIC DNA]</scope>
    <source>
        <strain evidence="9 10">RCEF 2490</strain>
    </source>
</reference>
<evidence type="ECO:0000313" key="9">
    <source>
        <dbReference type="EMBL" id="KZZ94911.1"/>
    </source>
</evidence>
<evidence type="ECO:0000256" key="1">
    <source>
        <dbReference type="ARBA" id="ARBA00004141"/>
    </source>
</evidence>
<accession>A0A168B7L0</accession>
<dbReference type="EMBL" id="AZGY01000010">
    <property type="protein sequence ID" value="KZZ94911.1"/>
    <property type="molecule type" value="Genomic_DNA"/>
</dbReference>
<dbReference type="PROSITE" id="PS51382">
    <property type="entry name" value="SPX"/>
    <property type="match status" value="1"/>
</dbReference>
<sequence length="947" mass="103360">MLLREAAAAPIPVDCAHYFETLLVDLRAKPDCFSPSPSRRPETPSSVPGTGSAQQTFFRFRTSSSSGPRGGGGNPHNVDSNSAVGVQQIGESGFELADLSHAQSRNQIALRDRRRQQKRDRKRQWLDAQDEMRFSHNIQFNAVPDWSSHYIAYSNLKKLIYQLEKAAHQARAGDSESRPLISNEEPTEVFSRALGVELEKICSFYVAKEGELLEEVDQLVRDIGERPSTDNNDLRRMSSGDGNRVPGRRTSSAGGASDEEIEDSASDDDETTGLNKSRSNGGRRKTIANIAQPTADAAASSDFGRSVRRHSTYEDYGDQSEMFSSGLFSSSIMLKKRIISLYVQLCELKSYAQLNKTGFSKVLKKFDKILDKELRSVYIKAHVDTAYPFKDEAKKILEENINSMENAYTDVVTGGDRALAKKDLRSHLREHVVWERNTVWRDLIGIERRAEAARFGQSLIGQGNNAVPKRLQGDDDASVATKAIRTPLGRVSLPGWLAGSSMLTLLGSVVVFAALLAIPIMDKPEEQNCLALLVFVSLLWATESIPLFVTSLLIPFLSVVLRVVCDEDSPRRKRLDAKAATNAIFAAMWSPVIMLLLGGFTLAAALSKCTIDKRIATLVLSKAGTQPKTVLVANMFVAAFASMLISNVAAPVLCYSIIEPMLRTLPSDSNMSKAVIIGIALASNIGGMLSPIASPQNVVAMGIMKPAPTWLQWFFIVIPVGAVSILLIWTLLLVTFQPGKGTVIAPIRPMKERFTGVQWIVTIVTVVTIALWCASHQMEEVFGDMGVIAIIPIVLFFGIGILTKEDFNNFPWTIIILAAGGLSLGKAVRSSGLLHTVAELVSRNVEGMSFHTVAALIFLPLVFDVGTSMDQPHPNLLVMGGVLMCSAAMGLPTSGFPNMTAIMKEDATGQRYLGVKHFISRGIPSSLITLLVVITLGYGIMEVAKLD</sequence>
<dbReference type="PANTHER" id="PTHR10283:SF92">
    <property type="entry name" value="LOW-AFFINITY PHOSPHATE TRANSPORTER PHO91"/>
    <property type="match status" value="1"/>
</dbReference>
<feature type="compositionally biased region" description="Acidic residues" evidence="6">
    <location>
        <begin position="257"/>
        <end position="271"/>
    </location>
</feature>
<comment type="caution">
    <text evidence="9">The sequence shown here is derived from an EMBL/GenBank/DDBJ whole genome shotgun (WGS) entry which is preliminary data.</text>
</comment>
<feature type="compositionally biased region" description="Basic residues" evidence="6">
    <location>
        <begin position="112"/>
        <end position="122"/>
    </location>
</feature>
<organism evidence="9 10">
    <name type="scientific">Moelleriella libera RCEF 2490</name>
    <dbReference type="NCBI Taxonomy" id="1081109"/>
    <lineage>
        <taxon>Eukaryota</taxon>
        <taxon>Fungi</taxon>
        <taxon>Dikarya</taxon>
        <taxon>Ascomycota</taxon>
        <taxon>Pezizomycotina</taxon>
        <taxon>Sordariomycetes</taxon>
        <taxon>Hypocreomycetidae</taxon>
        <taxon>Hypocreales</taxon>
        <taxon>Clavicipitaceae</taxon>
        <taxon>Moelleriella</taxon>
    </lineage>
</organism>
<dbReference type="Pfam" id="PF03105">
    <property type="entry name" value="SPX"/>
    <property type="match status" value="1"/>
</dbReference>
<keyword evidence="3 7" id="KW-0812">Transmembrane</keyword>
<feature type="region of interest" description="Disordered" evidence="6">
    <location>
        <begin position="33"/>
        <end position="82"/>
    </location>
</feature>
<dbReference type="Pfam" id="PF03600">
    <property type="entry name" value="CitMHS"/>
    <property type="match status" value="1"/>
</dbReference>
<feature type="transmembrane region" description="Helical" evidence="7">
    <location>
        <begin position="496"/>
        <end position="518"/>
    </location>
</feature>
<name>A0A168B7L0_9HYPO</name>
<dbReference type="CDD" id="cd14478">
    <property type="entry name" value="SPX_PHO87_PHO90_like"/>
    <property type="match status" value="1"/>
</dbReference>
<feature type="region of interest" description="Disordered" evidence="6">
    <location>
        <begin position="105"/>
        <end position="124"/>
    </location>
</feature>
<feature type="compositionally biased region" description="Low complexity" evidence="6">
    <location>
        <begin position="56"/>
        <end position="67"/>
    </location>
</feature>
<feature type="compositionally biased region" description="Basic and acidic residues" evidence="6">
    <location>
        <begin position="224"/>
        <end position="238"/>
    </location>
</feature>
<feature type="transmembrane region" description="Helical" evidence="7">
    <location>
        <begin position="631"/>
        <end position="658"/>
    </location>
</feature>
<feature type="transmembrane region" description="Helical" evidence="7">
    <location>
        <begin position="875"/>
        <end position="897"/>
    </location>
</feature>
<evidence type="ECO:0000256" key="4">
    <source>
        <dbReference type="ARBA" id="ARBA00022989"/>
    </source>
</evidence>
<evidence type="ECO:0000256" key="7">
    <source>
        <dbReference type="SAM" id="Phobius"/>
    </source>
</evidence>
<keyword evidence="10" id="KW-1185">Reference proteome</keyword>
<feature type="transmembrane region" description="Helical" evidence="7">
    <location>
        <begin position="583"/>
        <end position="606"/>
    </location>
</feature>
<feature type="domain" description="SPX" evidence="8">
    <location>
        <begin position="132"/>
        <end position="380"/>
    </location>
</feature>
<dbReference type="GO" id="GO:0005315">
    <property type="term" value="F:phosphate transmembrane transporter activity"/>
    <property type="evidence" value="ECO:0007669"/>
    <property type="project" value="TreeGrafter"/>
</dbReference>
<dbReference type="Proteomes" id="UP000078544">
    <property type="component" value="Unassembled WGS sequence"/>
</dbReference>
<feature type="transmembrane region" description="Helical" evidence="7">
    <location>
        <begin position="710"/>
        <end position="736"/>
    </location>
</feature>
<dbReference type="OrthoDB" id="6500128at2759"/>
<dbReference type="GO" id="GO:0005886">
    <property type="term" value="C:plasma membrane"/>
    <property type="evidence" value="ECO:0007669"/>
    <property type="project" value="TreeGrafter"/>
</dbReference>
<dbReference type="STRING" id="1081109.A0A168B7L0"/>
<protein>
    <submittedName>
        <fullName evidence="9">Spx</fullName>
    </submittedName>
</protein>
<keyword evidence="4 7" id="KW-1133">Transmembrane helix</keyword>
<dbReference type="PANTHER" id="PTHR10283">
    <property type="entry name" value="SOLUTE CARRIER FAMILY 13 MEMBER"/>
    <property type="match status" value="1"/>
</dbReference>
<proteinExistence type="predicted"/>
<evidence type="ECO:0000256" key="5">
    <source>
        <dbReference type="ARBA" id="ARBA00023136"/>
    </source>
</evidence>
<dbReference type="AlphaFoldDB" id="A0A168B7L0"/>
<evidence type="ECO:0000256" key="2">
    <source>
        <dbReference type="ARBA" id="ARBA00022448"/>
    </source>
</evidence>
<evidence type="ECO:0000313" key="10">
    <source>
        <dbReference type="Proteomes" id="UP000078544"/>
    </source>
</evidence>
<feature type="transmembrane region" description="Helical" evidence="7">
    <location>
        <begin position="530"/>
        <end position="563"/>
    </location>
</feature>
<dbReference type="InterPro" id="IPR004680">
    <property type="entry name" value="Cit_transptr-like_dom"/>
</dbReference>